<dbReference type="Proteomes" id="UP001152795">
    <property type="component" value="Unassembled WGS sequence"/>
</dbReference>
<accession>A0A7D9D925</accession>
<dbReference type="PANTHER" id="PTHR33395">
    <property type="entry name" value="TRANSCRIPTASE, PUTATIVE-RELATED-RELATED"/>
    <property type="match status" value="1"/>
</dbReference>
<sequence>MAQPTVLEISLICCFVIVPKPCPITLSCNEHNFPSDHYTIEFLIRTKFRKAKPVRRTVYDCNRANFPELCKALSQTDLRVSFSDNIDDCWKHWKDLFLSVVSSYVPTKVVKNTNSPPWIDGEVRHLIRKKYTALRKYRLKKTPERKVKLRTLCQQVKNVIRKKHKKYLDKIEISFKENPKLFWNYHKAALHHRSALNPVILHNDETATTPKQKAELFNPPLQR</sequence>
<dbReference type="AlphaFoldDB" id="A0A7D9D925"/>
<dbReference type="EMBL" id="CACRXK020000192">
    <property type="protein sequence ID" value="CAB3979376.1"/>
    <property type="molecule type" value="Genomic_DNA"/>
</dbReference>
<dbReference type="PANTHER" id="PTHR33395:SF22">
    <property type="entry name" value="REVERSE TRANSCRIPTASE DOMAIN-CONTAINING PROTEIN"/>
    <property type="match status" value="1"/>
</dbReference>
<evidence type="ECO:0000313" key="1">
    <source>
        <dbReference type="EMBL" id="CAB3979376.1"/>
    </source>
</evidence>
<evidence type="ECO:0000313" key="2">
    <source>
        <dbReference type="Proteomes" id="UP001152795"/>
    </source>
</evidence>
<reference evidence="1" key="1">
    <citation type="submission" date="2020-04" db="EMBL/GenBank/DDBJ databases">
        <authorList>
            <person name="Alioto T."/>
            <person name="Alioto T."/>
            <person name="Gomez Garrido J."/>
        </authorList>
    </citation>
    <scope>NUCLEOTIDE SEQUENCE</scope>
    <source>
        <strain evidence="1">A484AB</strain>
    </source>
</reference>
<proteinExistence type="predicted"/>
<gene>
    <name evidence="1" type="ORF">PACLA_8A014583</name>
</gene>
<organism evidence="1 2">
    <name type="scientific">Paramuricea clavata</name>
    <name type="common">Red gorgonian</name>
    <name type="synonym">Violescent sea-whip</name>
    <dbReference type="NCBI Taxonomy" id="317549"/>
    <lineage>
        <taxon>Eukaryota</taxon>
        <taxon>Metazoa</taxon>
        <taxon>Cnidaria</taxon>
        <taxon>Anthozoa</taxon>
        <taxon>Octocorallia</taxon>
        <taxon>Malacalcyonacea</taxon>
        <taxon>Plexauridae</taxon>
        <taxon>Paramuricea</taxon>
    </lineage>
</organism>
<dbReference type="OrthoDB" id="5990125at2759"/>
<keyword evidence="2" id="KW-1185">Reference proteome</keyword>
<name>A0A7D9D925_PARCT</name>
<comment type="caution">
    <text evidence="1">The sequence shown here is derived from an EMBL/GenBank/DDBJ whole genome shotgun (WGS) entry which is preliminary data.</text>
</comment>
<protein>
    <submittedName>
        <fullName evidence="1">Uncharacterized protein</fullName>
    </submittedName>
</protein>